<dbReference type="PANTHER" id="PTHR30093:SF2">
    <property type="entry name" value="TYPE II SECRETION SYSTEM PROTEIN H"/>
    <property type="match status" value="1"/>
</dbReference>
<dbReference type="InterPro" id="IPR011453">
    <property type="entry name" value="DUF1559"/>
</dbReference>
<dbReference type="KEGG" id="peh:Spb1_35510"/>
<evidence type="ECO:0000256" key="2">
    <source>
        <dbReference type="SAM" id="Phobius"/>
    </source>
</evidence>
<evidence type="ECO:0000256" key="1">
    <source>
        <dbReference type="SAM" id="MobiDB-lite"/>
    </source>
</evidence>
<dbReference type="InterPro" id="IPR012902">
    <property type="entry name" value="N_methyl_site"/>
</dbReference>
<dbReference type="InterPro" id="IPR045584">
    <property type="entry name" value="Pilin-like"/>
</dbReference>
<proteinExistence type="predicted"/>
<keyword evidence="2" id="KW-0812">Transmembrane</keyword>
<keyword evidence="2" id="KW-0472">Membrane</keyword>
<dbReference type="PROSITE" id="PS00409">
    <property type="entry name" value="PROKAR_NTER_METHYL"/>
    <property type="match status" value="1"/>
</dbReference>
<dbReference type="SUPFAM" id="SSF54523">
    <property type="entry name" value="Pili subunits"/>
    <property type="match status" value="1"/>
</dbReference>
<keyword evidence="5" id="KW-1185">Reference proteome</keyword>
<gene>
    <name evidence="4" type="primary">xcpT_17</name>
    <name evidence="4" type="ORF">Spb1_35510</name>
</gene>
<dbReference type="InterPro" id="IPR027558">
    <property type="entry name" value="Pre_pil_HX9DG_C"/>
</dbReference>
<evidence type="ECO:0000259" key="3">
    <source>
        <dbReference type="Pfam" id="PF07596"/>
    </source>
</evidence>
<evidence type="ECO:0000313" key="5">
    <source>
        <dbReference type="Proteomes" id="UP000315349"/>
    </source>
</evidence>
<dbReference type="Pfam" id="PF07963">
    <property type="entry name" value="N_methyl"/>
    <property type="match status" value="1"/>
</dbReference>
<accession>A0A518GSP3</accession>
<feature type="transmembrane region" description="Helical" evidence="2">
    <location>
        <begin position="168"/>
        <end position="192"/>
    </location>
</feature>
<name>A0A518GSP3_9PLAN</name>
<organism evidence="4 5">
    <name type="scientific">Planctopirus ephydatiae</name>
    <dbReference type="NCBI Taxonomy" id="2528019"/>
    <lineage>
        <taxon>Bacteria</taxon>
        <taxon>Pseudomonadati</taxon>
        <taxon>Planctomycetota</taxon>
        <taxon>Planctomycetia</taxon>
        <taxon>Planctomycetales</taxon>
        <taxon>Planctomycetaceae</taxon>
        <taxon>Planctopirus</taxon>
    </lineage>
</organism>
<feature type="domain" description="DUF1559" evidence="3">
    <location>
        <begin position="193"/>
        <end position="461"/>
    </location>
</feature>
<dbReference type="AlphaFoldDB" id="A0A518GSP3"/>
<dbReference type="Gene3D" id="3.30.700.10">
    <property type="entry name" value="Glycoprotein, Type 4 Pilin"/>
    <property type="match status" value="1"/>
</dbReference>
<keyword evidence="2" id="KW-1133">Transmembrane helix</keyword>
<evidence type="ECO:0000313" key="4">
    <source>
        <dbReference type="EMBL" id="QDV31606.1"/>
    </source>
</evidence>
<dbReference type="Proteomes" id="UP000315349">
    <property type="component" value="Chromosome"/>
</dbReference>
<dbReference type="Pfam" id="PF07596">
    <property type="entry name" value="SBP_bac_10"/>
    <property type="match status" value="1"/>
</dbReference>
<feature type="region of interest" description="Disordered" evidence="1">
    <location>
        <begin position="290"/>
        <end position="315"/>
    </location>
</feature>
<dbReference type="PANTHER" id="PTHR30093">
    <property type="entry name" value="GENERAL SECRETION PATHWAY PROTEIN G"/>
    <property type="match status" value="1"/>
</dbReference>
<dbReference type="NCBIfam" id="TIGR02532">
    <property type="entry name" value="IV_pilin_GFxxxE"/>
    <property type="match status" value="1"/>
</dbReference>
<sequence length="479" mass="52777">MLGKEKCKNEVTCSRPVTEKFRQNGIEKKPQWISFFREMSTNCQNGNDLRNDSAFLINPNAVDMLTVQYAADAPILQVVISLGKPFVTRRKRLNSKTMNHNILFLCVDLTTFLSKFESIHSLVLIFPDVFRSLETLKRCCGVHYAFPSGSSLKSSHERPPMKTRQQAGFTLIELLVVIAIIAILIALLLPAVQQAREAARRTQCRNNLKQLGIAMHNYHDTHNTFPFGSMAQSLNTAGAGGPGAMSWMPMILPYMDQAPLYNQLTPWMIAKNSANWPSALMNTIIPGLSCPSDPNSPKETSVHGVEATPGADPPDNNDGFCGNYLVCSGNEQITAANSTALSGMFFYRSRIRMAQVVDGTSNTVMVSEINLVPEQAGNRDWRGRYYRSDHLSSFFTTELPPNSTNPDFLRTCQGLPASPTYAPCTGSTDPQYIYARSRHTGGVHALMADGSGKFVSSNIDTNVWRAVGTRAGGETVSDF</sequence>
<dbReference type="EMBL" id="CP036299">
    <property type="protein sequence ID" value="QDV31606.1"/>
    <property type="molecule type" value="Genomic_DNA"/>
</dbReference>
<protein>
    <submittedName>
        <fullName evidence="4">Type II secretion system protein G</fullName>
    </submittedName>
</protein>
<reference evidence="4 5" key="1">
    <citation type="submission" date="2019-02" db="EMBL/GenBank/DDBJ databases">
        <title>Deep-cultivation of Planctomycetes and their phenomic and genomic characterization uncovers novel biology.</title>
        <authorList>
            <person name="Wiegand S."/>
            <person name="Jogler M."/>
            <person name="Boedeker C."/>
            <person name="Pinto D."/>
            <person name="Vollmers J."/>
            <person name="Rivas-Marin E."/>
            <person name="Kohn T."/>
            <person name="Peeters S.H."/>
            <person name="Heuer A."/>
            <person name="Rast P."/>
            <person name="Oberbeckmann S."/>
            <person name="Bunk B."/>
            <person name="Jeske O."/>
            <person name="Meyerdierks A."/>
            <person name="Storesund J.E."/>
            <person name="Kallscheuer N."/>
            <person name="Luecker S."/>
            <person name="Lage O.M."/>
            <person name="Pohl T."/>
            <person name="Merkel B.J."/>
            <person name="Hornburger P."/>
            <person name="Mueller R.-W."/>
            <person name="Bruemmer F."/>
            <person name="Labrenz M."/>
            <person name="Spormann A.M."/>
            <person name="Op den Camp H."/>
            <person name="Overmann J."/>
            <person name="Amann R."/>
            <person name="Jetten M.S.M."/>
            <person name="Mascher T."/>
            <person name="Medema M.H."/>
            <person name="Devos D.P."/>
            <person name="Kaster A.-K."/>
            <person name="Ovreas L."/>
            <person name="Rohde M."/>
            <person name="Galperin M.Y."/>
            <person name="Jogler C."/>
        </authorList>
    </citation>
    <scope>NUCLEOTIDE SEQUENCE [LARGE SCALE GENOMIC DNA]</scope>
    <source>
        <strain evidence="4 5">Spb1</strain>
    </source>
</reference>
<dbReference type="NCBIfam" id="TIGR04294">
    <property type="entry name" value="pre_pil_HX9DG"/>
    <property type="match status" value="1"/>
</dbReference>